<evidence type="ECO:0000313" key="4">
    <source>
        <dbReference type="EMBL" id="RIV26950.1"/>
    </source>
</evidence>
<dbReference type="Pfam" id="PF12969">
    <property type="entry name" value="DUF3857"/>
    <property type="match status" value="1"/>
</dbReference>
<organism evidence="4 5">
    <name type="scientific">Fibrisoma montanum</name>
    <dbReference type="NCBI Taxonomy" id="2305895"/>
    <lineage>
        <taxon>Bacteria</taxon>
        <taxon>Pseudomonadati</taxon>
        <taxon>Bacteroidota</taxon>
        <taxon>Cytophagia</taxon>
        <taxon>Cytophagales</taxon>
        <taxon>Spirosomataceae</taxon>
        <taxon>Fibrisoma</taxon>
    </lineage>
</organism>
<reference evidence="4 5" key="1">
    <citation type="submission" date="2018-08" db="EMBL/GenBank/DDBJ databases">
        <title>Fibrisoma montanum sp. nov., isolated from Danxia mountain soil.</title>
        <authorList>
            <person name="Huang Y."/>
        </authorList>
    </citation>
    <scope>NUCLEOTIDE SEQUENCE [LARGE SCALE GENOMIC DNA]</scope>
    <source>
        <strain evidence="4 5">HYT19</strain>
    </source>
</reference>
<evidence type="ECO:0000256" key="1">
    <source>
        <dbReference type="SAM" id="SignalP"/>
    </source>
</evidence>
<dbReference type="InterPro" id="IPR002931">
    <property type="entry name" value="Transglutaminase-like"/>
</dbReference>
<dbReference type="Pfam" id="PF01841">
    <property type="entry name" value="Transglut_core"/>
    <property type="match status" value="1"/>
</dbReference>
<keyword evidence="1" id="KW-0732">Signal</keyword>
<dbReference type="Gene3D" id="3.10.620.30">
    <property type="match status" value="1"/>
</dbReference>
<dbReference type="OrthoDB" id="98874at2"/>
<feature type="domain" description="Transglutaminase-like" evidence="2">
    <location>
        <begin position="311"/>
        <end position="390"/>
    </location>
</feature>
<accession>A0A418MHP8</accession>
<dbReference type="InterPro" id="IPR038765">
    <property type="entry name" value="Papain-like_cys_pep_sf"/>
</dbReference>
<dbReference type="EMBL" id="QXED01000001">
    <property type="protein sequence ID" value="RIV26950.1"/>
    <property type="molecule type" value="Genomic_DNA"/>
</dbReference>
<dbReference type="Gene3D" id="2.60.120.1130">
    <property type="match status" value="1"/>
</dbReference>
<dbReference type="SUPFAM" id="SSF54001">
    <property type="entry name" value="Cysteine proteinases"/>
    <property type="match status" value="1"/>
</dbReference>
<feature type="signal peptide" evidence="1">
    <location>
        <begin position="1"/>
        <end position="26"/>
    </location>
</feature>
<gene>
    <name evidence="4" type="ORF">DYU11_01110</name>
</gene>
<dbReference type="Proteomes" id="UP000283523">
    <property type="component" value="Unassembled WGS sequence"/>
</dbReference>
<dbReference type="AlphaFoldDB" id="A0A418MHP8"/>
<proteinExistence type="predicted"/>
<feature type="domain" description="DUF3857" evidence="3">
    <location>
        <begin position="152"/>
        <end position="210"/>
    </location>
</feature>
<sequence>MQPTLPGRLLVLAVVCMLLQVSTAIAQKTIDAAPSIKFGKITVDQFTSPSVDSTAEAVVLYDLGEVNIDVVSNELWLEFTRHTRLLIRRKSAYPRATVQVSTRRGRNGQHEFLGSVEGYTYNLVNGDLAITKLTKDGQFSEKASEDVWLEKFTLPNVREGSIIEYKYTIRTPFSVNYNPRTWRFQQDIPVNWSEYRIVIPNYFYYKMILGGYLPLAVNEKKNQTVALFTGQPSANAIAYRFAVKDAPAFQDESYITTDDDYLSKIDFELASYLLPGRGLHDLSISWEALDQTLVDHPKFGGQYKRAGFLQETAQRLLSQHTDTLSRVTAAYDFVRQSIKWDEQPGVLSENIKRVFDAKKGDAADINLLLVALLREMNIEANPVVLSTRSHGRVHEAFALLRMFNYVVAHVTVGGKDLLLDATDPYLKPGMLPLHCLNGIGRLVRPKLGRLVSLAPIHSDIESKSATLTINADGDMTGTITHSHSGYSAWSAQKKFATEGRTKYLDAEQKKRPAWQVNQVEVAGAERQSTIFNVTYTVAIPEACSRVGDRLYFKPMITESRLENPFKDPKRLFPVDFGVMIDETFSATYTLPDGYEVDELPKMINVKLPNNEGRFLYSVGLNGRQLQLVSRVSLRKPLYFAEEYPYLRELFSQIVVKHAEQVVLKRVSLAEKKEP</sequence>
<name>A0A418MHP8_9BACT</name>
<keyword evidence="5" id="KW-1185">Reference proteome</keyword>
<evidence type="ECO:0000259" key="2">
    <source>
        <dbReference type="Pfam" id="PF01841"/>
    </source>
</evidence>
<evidence type="ECO:0000313" key="5">
    <source>
        <dbReference type="Proteomes" id="UP000283523"/>
    </source>
</evidence>
<evidence type="ECO:0000259" key="3">
    <source>
        <dbReference type="Pfam" id="PF12969"/>
    </source>
</evidence>
<feature type="chain" id="PRO_5019179477" evidence="1">
    <location>
        <begin position="27"/>
        <end position="674"/>
    </location>
</feature>
<dbReference type="RefSeq" id="WP_119665804.1">
    <property type="nucleotide sequence ID" value="NZ_QXED01000001.1"/>
</dbReference>
<dbReference type="Gene3D" id="2.60.40.3140">
    <property type="match status" value="1"/>
</dbReference>
<comment type="caution">
    <text evidence="4">The sequence shown here is derived from an EMBL/GenBank/DDBJ whole genome shotgun (WGS) entry which is preliminary data.</text>
</comment>
<dbReference type="InterPro" id="IPR024618">
    <property type="entry name" value="DUF3857"/>
</dbReference>
<protein>
    <submittedName>
        <fullName evidence="4">DUF3857 domain-containing protein</fullName>
    </submittedName>
</protein>